<name>A0A6A1V4Z7_9ROSI</name>
<evidence type="ECO:0000313" key="2">
    <source>
        <dbReference type="Proteomes" id="UP000516437"/>
    </source>
</evidence>
<gene>
    <name evidence="1" type="ORF">CJ030_MR7G024264</name>
</gene>
<comment type="caution">
    <text evidence="1">The sequence shown here is derived from an EMBL/GenBank/DDBJ whole genome shotgun (WGS) entry which is preliminary data.</text>
</comment>
<dbReference type="Proteomes" id="UP000516437">
    <property type="component" value="Chromosome 7"/>
</dbReference>
<dbReference type="OrthoDB" id="1752133at2759"/>
<organism evidence="1 2">
    <name type="scientific">Morella rubra</name>
    <name type="common">Chinese bayberry</name>
    <dbReference type="NCBI Taxonomy" id="262757"/>
    <lineage>
        <taxon>Eukaryota</taxon>
        <taxon>Viridiplantae</taxon>
        <taxon>Streptophyta</taxon>
        <taxon>Embryophyta</taxon>
        <taxon>Tracheophyta</taxon>
        <taxon>Spermatophyta</taxon>
        <taxon>Magnoliopsida</taxon>
        <taxon>eudicotyledons</taxon>
        <taxon>Gunneridae</taxon>
        <taxon>Pentapetalae</taxon>
        <taxon>rosids</taxon>
        <taxon>fabids</taxon>
        <taxon>Fagales</taxon>
        <taxon>Myricaceae</taxon>
        <taxon>Morella</taxon>
    </lineage>
</organism>
<proteinExistence type="predicted"/>
<dbReference type="AlphaFoldDB" id="A0A6A1V4Z7"/>
<protein>
    <submittedName>
        <fullName evidence="1">Uncharacterized protein</fullName>
    </submittedName>
</protein>
<reference evidence="1 2" key="1">
    <citation type="journal article" date="2019" name="Plant Biotechnol. J.">
        <title>The red bayberry genome and genetic basis of sex determination.</title>
        <authorList>
            <person name="Jia H.M."/>
            <person name="Jia H.J."/>
            <person name="Cai Q.L."/>
            <person name="Wang Y."/>
            <person name="Zhao H.B."/>
            <person name="Yang W.F."/>
            <person name="Wang G.Y."/>
            <person name="Li Y.H."/>
            <person name="Zhan D.L."/>
            <person name="Shen Y.T."/>
            <person name="Niu Q.F."/>
            <person name="Chang L."/>
            <person name="Qiu J."/>
            <person name="Zhao L."/>
            <person name="Xie H.B."/>
            <person name="Fu W.Y."/>
            <person name="Jin J."/>
            <person name="Li X.W."/>
            <person name="Jiao Y."/>
            <person name="Zhou C.C."/>
            <person name="Tu T."/>
            <person name="Chai C.Y."/>
            <person name="Gao J.L."/>
            <person name="Fan L.J."/>
            <person name="van de Weg E."/>
            <person name="Wang J.Y."/>
            <person name="Gao Z.S."/>
        </authorList>
    </citation>
    <scope>NUCLEOTIDE SEQUENCE [LARGE SCALE GENOMIC DNA]</scope>
    <source>
        <tissue evidence="1">Leaves</tissue>
    </source>
</reference>
<accession>A0A6A1V4Z7</accession>
<keyword evidence="2" id="KW-1185">Reference proteome</keyword>
<sequence length="231" mass="25332">MSMVLEEALELVPVAADVISHDLGFKHSLPSNHFVGKDFKVSSYGNFSKGWVESPVFSGAVSIVEEMGVEVSLRESVGRNGLLVGESSSVNELQLVACEDGVVVSAEMPMADDVLVLGLEEGGAVFGDCNGFSEQHWAPVQICYPKSKWVLNMVSSFRKMVGVSCEGYEDKLMSLFEELEQNRELMCRKYPSRSEGKLVREMKGLLSSINYEEQASVSRTSRKGERATLGC</sequence>
<dbReference type="EMBL" id="RXIC02000025">
    <property type="protein sequence ID" value="KAB1207902.1"/>
    <property type="molecule type" value="Genomic_DNA"/>
</dbReference>
<evidence type="ECO:0000313" key="1">
    <source>
        <dbReference type="EMBL" id="KAB1207902.1"/>
    </source>
</evidence>